<dbReference type="InterPro" id="IPR016174">
    <property type="entry name" value="Di-haem_cyt_TM"/>
</dbReference>
<evidence type="ECO:0000313" key="8">
    <source>
        <dbReference type="EMBL" id="RVT51661.1"/>
    </source>
</evidence>
<dbReference type="GO" id="GO:0020037">
    <property type="term" value="F:heme binding"/>
    <property type="evidence" value="ECO:0007669"/>
    <property type="project" value="TreeGrafter"/>
</dbReference>
<proteinExistence type="predicted"/>
<dbReference type="Gene3D" id="1.20.950.20">
    <property type="entry name" value="Transmembrane di-heme cytochromes, Chain C"/>
    <property type="match status" value="1"/>
</dbReference>
<dbReference type="EMBL" id="SACT01000003">
    <property type="protein sequence ID" value="RVT51661.1"/>
    <property type="molecule type" value="Genomic_DNA"/>
</dbReference>
<keyword evidence="5 6" id="KW-0472">Membrane</keyword>
<evidence type="ECO:0000256" key="2">
    <source>
        <dbReference type="ARBA" id="ARBA00022475"/>
    </source>
</evidence>
<evidence type="ECO:0000256" key="4">
    <source>
        <dbReference type="ARBA" id="ARBA00022989"/>
    </source>
</evidence>
<reference evidence="8 9" key="1">
    <citation type="submission" date="2019-01" db="EMBL/GenBank/DDBJ databases">
        <authorList>
            <person name="Chen W.-M."/>
        </authorList>
    </citation>
    <scope>NUCLEOTIDE SEQUENCE [LARGE SCALE GENOMIC DNA]</scope>
    <source>
        <strain evidence="8 9">ICH-3</strain>
    </source>
</reference>
<comment type="subcellular location">
    <subcellularLocation>
        <location evidence="1">Cell membrane</location>
        <topology evidence="1">Multi-pass membrane protein</topology>
    </subcellularLocation>
</comment>
<dbReference type="GO" id="GO:0022904">
    <property type="term" value="P:respiratory electron transport chain"/>
    <property type="evidence" value="ECO:0007669"/>
    <property type="project" value="InterPro"/>
</dbReference>
<protein>
    <submittedName>
        <fullName evidence="8">Cytochrome B</fullName>
    </submittedName>
</protein>
<evidence type="ECO:0000256" key="5">
    <source>
        <dbReference type="ARBA" id="ARBA00023136"/>
    </source>
</evidence>
<dbReference type="PANTHER" id="PTHR30485">
    <property type="entry name" value="NI/FE-HYDROGENASE 1 B-TYPE CYTOCHROME SUBUNIT"/>
    <property type="match status" value="1"/>
</dbReference>
<accession>A0A437JWA9</accession>
<feature type="transmembrane region" description="Helical" evidence="6">
    <location>
        <begin position="44"/>
        <end position="62"/>
    </location>
</feature>
<comment type="caution">
    <text evidence="8">The sequence shown here is derived from an EMBL/GenBank/DDBJ whole genome shotgun (WGS) entry which is preliminary data.</text>
</comment>
<feature type="transmembrane region" description="Helical" evidence="6">
    <location>
        <begin position="100"/>
        <end position="121"/>
    </location>
</feature>
<feature type="transmembrane region" description="Helical" evidence="6">
    <location>
        <begin position="203"/>
        <end position="220"/>
    </location>
</feature>
<gene>
    <name evidence="8" type="ORF">ENE75_12665</name>
</gene>
<dbReference type="InterPro" id="IPR011577">
    <property type="entry name" value="Cyt_b561_bac/Ni-Hgenase"/>
</dbReference>
<dbReference type="Proteomes" id="UP000288178">
    <property type="component" value="Unassembled WGS sequence"/>
</dbReference>
<organism evidence="8 9">
    <name type="scientific">Rubrivivax albus</name>
    <dbReference type="NCBI Taxonomy" id="2499835"/>
    <lineage>
        <taxon>Bacteria</taxon>
        <taxon>Pseudomonadati</taxon>
        <taxon>Pseudomonadota</taxon>
        <taxon>Betaproteobacteria</taxon>
        <taxon>Burkholderiales</taxon>
        <taxon>Sphaerotilaceae</taxon>
        <taxon>Rubrivivax</taxon>
    </lineage>
</organism>
<keyword evidence="2" id="KW-1003">Cell membrane</keyword>
<dbReference type="SUPFAM" id="SSF81342">
    <property type="entry name" value="Transmembrane di-heme cytochromes"/>
    <property type="match status" value="1"/>
</dbReference>
<keyword evidence="4 6" id="KW-1133">Transmembrane helix</keyword>
<feature type="transmembrane region" description="Helical" evidence="6">
    <location>
        <begin position="151"/>
        <end position="172"/>
    </location>
</feature>
<dbReference type="OrthoDB" id="196472at2"/>
<evidence type="ECO:0000256" key="6">
    <source>
        <dbReference type="SAM" id="Phobius"/>
    </source>
</evidence>
<dbReference type="RefSeq" id="WP_128198662.1">
    <property type="nucleotide sequence ID" value="NZ_SACT01000003.1"/>
</dbReference>
<evidence type="ECO:0000313" key="9">
    <source>
        <dbReference type="Proteomes" id="UP000288178"/>
    </source>
</evidence>
<dbReference type="InterPro" id="IPR051542">
    <property type="entry name" value="Hydrogenase_cytochrome"/>
</dbReference>
<keyword evidence="9" id="KW-1185">Reference proteome</keyword>
<dbReference type="Pfam" id="PF01292">
    <property type="entry name" value="Ni_hydr_CYTB"/>
    <property type="match status" value="1"/>
</dbReference>
<sequence length="224" mass="23900">MPADTPTLVRIWDLPTRLFHWALLTAVLGAVVSAKSGQMDWHPRFGYAVFALLAFRLLWGVVGGRWSRFASFVRGPGTVWRYLRGTATAGERLDVGHNPLGALSVLALLAVLAVQVGTGLVSDDEIAFTGPLNALVSTDTGLAATSWHRGWGQWLLLGLVGLHLAAIAAYTMRGKGLVSAMWLGDKALPPDTPPSADGPAQRLLAAVLLAGCSLGVWWVVTRWG</sequence>
<evidence type="ECO:0000256" key="1">
    <source>
        <dbReference type="ARBA" id="ARBA00004651"/>
    </source>
</evidence>
<dbReference type="PANTHER" id="PTHR30485:SF2">
    <property type="entry name" value="BLL0597 PROTEIN"/>
    <property type="match status" value="1"/>
</dbReference>
<evidence type="ECO:0000259" key="7">
    <source>
        <dbReference type="Pfam" id="PF01292"/>
    </source>
</evidence>
<keyword evidence="3 6" id="KW-0812">Transmembrane</keyword>
<dbReference type="AlphaFoldDB" id="A0A437JWA9"/>
<name>A0A437JWA9_9BURK</name>
<dbReference type="GO" id="GO:0005886">
    <property type="term" value="C:plasma membrane"/>
    <property type="evidence" value="ECO:0007669"/>
    <property type="project" value="UniProtKB-SubCell"/>
</dbReference>
<feature type="domain" description="Cytochrome b561 bacterial/Ni-hydrogenase" evidence="7">
    <location>
        <begin position="12"/>
        <end position="183"/>
    </location>
</feature>
<evidence type="ECO:0000256" key="3">
    <source>
        <dbReference type="ARBA" id="ARBA00022692"/>
    </source>
</evidence>
<dbReference type="GO" id="GO:0009055">
    <property type="term" value="F:electron transfer activity"/>
    <property type="evidence" value="ECO:0007669"/>
    <property type="project" value="InterPro"/>
</dbReference>